<dbReference type="InterPro" id="IPR050319">
    <property type="entry name" value="ABC_transp_ATP-bind"/>
</dbReference>
<evidence type="ECO:0000256" key="3">
    <source>
        <dbReference type="ARBA" id="ARBA00022448"/>
    </source>
</evidence>
<dbReference type="GO" id="GO:0015833">
    <property type="term" value="P:peptide transport"/>
    <property type="evidence" value="ECO:0007669"/>
    <property type="project" value="InterPro"/>
</dbReference>
<evidence type="ECO:0000256" key="2">
    <source>
        <dbReference type="ARBA" id="ARBA00005417"/>
    </source>
</evidence>
<evidence type="ECO:0000256" key="4">
    <source>
        <dbReference type="ARBA" id="ARBA00022741"/>
    </source>
</evidence>
<dbReference type="Proteomes" id="UP001217476">
    <property type="component" value="Chromosome"/>
</dbReference>
<evidence type="ECO:0000256" key="1">
    <source>
        <dbReference type="ARBA" id="ARBA00004417"/>
    </source>
</evidence>
<dbReference type="GO" id="GO:0005886">
    <property type="term" value="C:plasma membrane"/>
    <property type="evidence" value="ECO:0007669"/>
    <property type="project" value="UniProtKB-SubCell"/>
</dbReference>
<keyword evidence="5 7" id="KW-0067">ATP-binding</keyword>
<keyword evidence="3" id="KW-0813">Transport</keyword>
<sequence length="337" mass="36467">MSAPTPALSVQNLTKLFFDPGRPEAISVGVRGVSFDVARGEVVGLIGESGCGKTTLGRCVAGLQQVDSGDVVVDGTVLSALSGVAKRRFRKAIQIVFQRPETCLNPRMSVFTFVKQAMRNFDTAPKGQERQRMLELANLVGLKEEALDRFPHQLSGGERQRVAIMRALACEPSVIVLDEPTSALDVSVQAQVLRTLKDLQSEVGTSFLFISHDVAVIRYICSRVMVMYLGVVVEEGPSELVLSRPAHPYTKALLAAAPRVNPLPEPGLSLRGELVLGDVKPEECPVRARCPLAHERCHQAPLVTELPGGQRSACWLAADLAADYRPPTLDLSQKVSP</sequence>
<accession>A0AAJ5VUL9</accession>
<dbReference type="PANTHER" id="PTHR43776">
    <property type="entry name" value="TRANSPORT ATP-BINDING PROTEIN"/>
    <property type="match status" value="1"/>
</dbReference>
<dbReference type="SUPFAM" id="SSF52540">
    <property type="entry name" value="P-loop containing nucleoside triphosphate hydrolases"/>
    <property type="match status" value="1"/>
</dbReference>
<protein>
    <submittedName>
        <fullName evidence="7">ATP-binding cassette domain-containing protein</fullName>
    </submittedName>
</protein>
<evidence type="ECO:0000313" key="7">
    <source>
        <dbReference type="EMBL" id="WEK04617.1"/>
    </source>
</evidence>
<dbReference type="GO" id="GO:0055085">
    <property type="term" value="P:transmembrane transport"/>
    <property type="evidence" value="ECO:0007669"/>
    <property type="project" value="UniProtKB-ARBA"/>
</dbReference>
<dbReference type="GO" id="GO:0005524">
    <property type="term" value="F:ATP binding"/>
    <property type="evidence" value="ECO:0007669"/>
    <property type="project" value="UniProtKB-KW"/>
</dbReference>
<dbReference type="AlphaFoldDB" id="A0AAJ5VUL9"/>
<dbReference type="EMBL" id="CP119312">
    <property type="protein sequence ID" value="WEK04617.1"/>
    <property type="molecule type" value="Genomic_DNA"/>
</dbReference>
<organism evidence="7 8">
    <name type="scientific">Candidatus Devosia phytovorans</name>
    <dbReference type="NCBI Taxonomy" id="3121372"/>
    <lineage>
        <taxon>Bacteria</taxon>
        <taxon>Pseudomonadati</taxon>
        <taxon>Pseudomonadota</taxon>
        <taxon>Alphaproteobacteria</taxon>
        <taxon>Hyphomicrobiales</taxon>
        <taxon>Devosiaceae</taxon>
        <taxon>Devosia</taxon>
    </lineage>
</organism>
<evidence type="ECO:0000313" key="8">
    <source>
        <dbReference type="Proteomes" id="UP001217476"/>
    </source>
</evidence>
<dbReference type="CDD" id="cd03257">
    <property type="entry name" value="ABC_NikE_OppD_transporters"/>
    <property type="match status" value="1"/>
</dbReference>
<proteinExistence type="inferred from homology"/>
<reference evidence="7" key="1">
    <citation type="submission" date="2023-03" db="EMBL/GenBank/DDBJ databases">
        <title>Andean soil-derived lignocellulolytic bacterial consortium as a source of novel taxa and putative plastic-active enzymes.</title>
        <authorList>
            <person name="Diaz-Garcia L."/>
            <person name="Chuvochina M."/>
            <person name="Feuerriegel G."/>
            <person name="Bunk B."/>
            <person name="Sproer C."/>
            <person name="Streit W.R."/>
            <person name="Rodriguez L.M."/>
            <person name="Overmann J."/>
            <person name="Jimenez D.J."/>
        </authorList>
    </citation>
    <scope>NUCLEOTIDE SEQUENCE</scope>
    <source>
        <strain evidence="7">MAG 4196</strain>
    </source>
</reference>
<dbReference type="GO" id="GO:0016887">
    <property type="term" value="F:ATP hydrolysis activity"/>
    <property type="evidence" value="ECO:0007669"/>
    <property type="project" value="InterPro"/>
</dbReference>
<dbReference type="Pfam" id="PF00005">
    <property type="entry name" value="ABC_tran"/>
    <property type="match status" value="1"/>
</dbReference>
<dbReference type="InterPro" id="IPR003593">
    <property type="entry name" value="AAA+_ATPase"/>
</dbReference>
<feature type="domain" description="ABC transporter" evidence="6">
    <location>
        <begin position="8"/>
        <end position="254"/>
    </location>
</feature>
<dbReference type="InterPro" id="IPR027417">
    <property type="entry name" value="P-loop_NTPase"/>
</dbReference>
<name>A0AAJ5VUL9_9HYPH</name>
<dbReference type="PROSITE" id="PS50893">
    <property type="entry name" value="ABC_TRANSPORTER_2"/>
    <property type="match status" value="1"/>
</dbReference>
<evidence type="ECO:0000259" key="6">
    <source>
        <dbReference type="PROSITE" id="PS50893"/>
    </source>
</evidence>
<dbReference type="InterPro" id="IPR003439">
    <property type="entry name" value="ABC_transporter-like_ATP-bd"/>
</dbReference>
<dbReference type="InterPro" id="IPR013563">
    <property type="entry name" value="Oligopep_ABC_C"/>
</dbReference>
<dbReference type="PANTHER" id="PTHR43776:SF7">
    <property type="entry name" value="D,D-DIPEPTIDE TRANSPORT ATP-BINDING PROTEIN DDPF-RELATED"/>
    <property type="match status" value="1"/>
</dbReference>
<dbReference type="Gene3D" id="3.40.50.300">
    <property type="entry name" value="P-loop containing nucleotide triphosphate hydrolases"/>
    <property type="match status" value="1"/>
</dbReference>
<comment type="subcellular location">
    <subcellularLocation>
        <location evidence="1">Cell inner membrane</location>
        <topology evidence="1">Peripheral membrane protein</topology>
    </subcellularLocation>
</comment>
<gene>
    <name evidence="7" type="ORF">P0Y65_20975</name>
</gene>
<keyword evidence="4" id="KW-0547">Nucleotide-binding</keyword>
<comment type="similarity">
    <text evidence="2">Belongs to the ABC transporter superfamily.</text>
</comment>
<evidence type="ECO:0000256" key="5">
    <source>
        <dbReference type="ARBA" id="ARBA00022840"/>
    </source>
</evidence>
<dbReference type="SMART" id="SM00382">
    <property type="entry name" value="AAA"/>
    <property type="match status" value="1"/>
</dbReference>
<dbReference type="NCBIfam" id="TIGR01727">
    <property type="entry name" value="oligo_HPY"/>
    <property type="match status" value="1"/>
</dbReference>
<dbReference type="Pfam" id="PF08352">
    <property type="entry name" value="oligo_HPY"/>
    <property type="match status" value="1"/>
</dbReference>